<evidence type="ECO:0000313" key="1">
    <source>
        <dbReference type="EMBL" id="EKD29931.1"/>
    </source>
</evidence>
<proteinExistence type="predicted"/>
<comment type="caution">
    <text evidence="1">The sequence shown here is derived from an EMBL/GenBank/DDBJ whole genome shotgun (WGS) entry which is preliminary data.</text>
</comment>
<organism evidence="1">
    <name type="scientific">uncultured bacterium</name>
    <name type="common">gcode 4</name>
    <dbReference type="NCBI Taxonomy" id="1234023"/>
    <lineage>
        <taxon>Bacteria</taxon>
        <taxon>environmental samples</taxon>
    </lineage>
</organism>
<reference evidence="1" key="1">
    <citation type="journal article" date="2012" name="Science">
        <title>Fermentation, hydrogen, and sulfur metabolism in multiple uncultivated bacterial phyla.</title>
        <authorList>
            <person name="Wrighton K.C."/>
            <person name="Thomas B.C."/>
            <person name="Sharon I."/>
            <person name="Miller C.S."/>
            <person name="Castelle C.J."/>
            <person name="VerBerkmoes N.C."/>
            <person name="Wilkins M.J."/>
            <person name="Hettich R.L."/>
            <person name="Lipton M.S."/>
            <person name="Williams K.H."/>
            <person name="Long P.E."/>
            <person name="Banfield J.F."/>
        </authorList>
    </citation>
    <scope>NUCLEOTIDE SEQUENCE [LARGE SCALE GENOMIC DNA]</scope>
</reference>
<feature type="non-terminal residue" evidence="1">
    <location>
        <position position="1"/>
    </location>
</feature>
<protein>
    <submittedName>
        <fullName evidence="1">Uncharacterized protein</fullName>
    </submittedName>
</protein>
<dbReference type="EMBL" id="AMFJ01034208">
    <property type="protein sequence ID" value="EKD29931.1"/>
    <property type="molecule type" value="Genomic_DNA"/>
</dbReference>
<gene>
    <name evidence="1" type="ORF">ACD_78C00208G0004</name>
</gene>
<dbReference type="AlphaFoldDB" id="K1XY71"/>
<name>K1XY71_9BACT</name>
<sequence>FSLVMLFVLFLGLGYLLLPPLVYIPGVILTGIYLKMYFIDDYTFKAGIQYNLGMRLWSTLLLAVFGYVWITNIGAYTTYYGNLQKKFEGFGSRIVAEILPPEKIAEGMKNGAASVLEWNKKVK</sequence>
<accession>K1XY71</accession>